<dbReference type="Proteomes" id="UP001214441">
    <property type="component" value="Unassembled WGS sequence"/>
</dbReference>
<comment type="caution">
    <text evidence="7">The sequence shown here is derived from an EMBL/GenBank/DDBJ whole genome shotgun (WGS) entry which is preliminary data.</text>
</comment>
<keyword evidence="3 5" id="KW-0732">Signal</keyword>
<evidence type="ECO:0000259" key="6">
    <source>
        <dbReference type="Pfam" id="PF00496"/>
    </source>
</evidence>
<dbReference type="SUPFAM" id="SSF53850">
    <property type="entry name" value="Periplasmic binding protein-like II"/>
    <property type="match status" value="1"/>
</dbReference>
<feature type="region of interest" description="Disordered" evidence="4">
    <location>
        <begin position="23"/>
        <end position="60"/>
    </location>
</feature>
<dbReference type="InterPro" id="IPR030678">
    <property type="entry name" value="Peptide/Ni-bd"/>
</dbReference>
<keyword evidence="2" id="KW-0813">Transport</keyword>
<feature type="domain" description="Solute-binding protein family 5" evidence="6">
    <location>
        <begin position="83"/>
        <end position="451"/>
    </location>
</feature>
<dbReference type="RefSeq" id="WP_274047216.1">
    <property type="nucleotide sequence ID" value="NZ_JANCPR020000058.1"/>
</dbReference>
<keyword evidence="8" id="KW-1185">Reference proteome</keyword>
<evidence type="ECO:0000256" key="4">
    <source>
        <dbReference type="SAM" id="MobiDB-lite"/>
    </source>
</evidence>
<sequence length="543" mass="58383">MQRATPPSTFVALALLAVTACGSSGGTGSSPDAVRPRDGGSLTYAESQEPGCWDPHSSSEDSTAFVQRPVFDSLVHQTPDGALEPWLASSWRTGKGGRAYTFTLRRDVIFHDGSRMDAAAVKANFDHITAKTTRSQYAAGLLGPYEGTTVEGTYRVTVRFSRPFEPFLQAASTTYLGIASPASLKAGQAALCAGTGSVGSGPFKAGRYVRGQQRAYARNPRYAWPPQSANHSGPARLNSLTIRFLTDDTTRVGALTSDQVDAVAAIPPHQVGILTRNAQLKTVSKAIPGAVNAFYLNTRSSPFSDPRVRKAFQRAIDFSTLAKAIFQGANSRAWSLLSPSTPNGYAPAEAGRRPYDPRLAARLLDAAGWTGRDAEGYRTKDGDRLTVVAPVYGTASLFTQAVQGALKRAGIHLDVVESADAAEVSTRLSQGRYDVVQTSWARGDGDVLSQFLLSTADPAYGGRNFSALSDPLLDRWLKAAQTARSAKQRTLYYAKIQERVLDEAVAVPAYIPTGSVAHSTRVHGLRLSISAWPEFYEVWVEDR</sequence>
<evidence type="ECO:0000313" key="8">
    <source>
        <dbReference type="Proteomes" id="UP001214441"/>
    </source>
</evidence>
<evidence type="ECO:0000313" key="7">
    <source>
        <dbReference type="EMBL" id="MDJ1137477.1"/>
    </source>
</evidence>
<dbReference type="Gene3D" id="3.40.190.10">
    <property type="entry name" value="Periplasmic binding protein-like II"/>
    <property type="match status" value="1"/>
</dbReference>
<gene>
    <name evidence="7" type="ORF">NMN56_037105</name>
</gene>
<evidence type="ECO:0000256" key="1">
    <source>
        <dbReference type="ARBA" id="ARBA00005695"/>
    </source>
</evidence>
<feature type="chain" id="PRO_5045214497" evidence="5">
    <location>
        <begin position="23"/>
        <end position="543"/>
    </location>
</feature>
<dbReference type="CDD" id="cd08492">
    <property type="entry name" value="PBP2_NikA_DppA_OppA_like_15"/>
    <property type="match status" value="1"/>
</dbReference>
<dbReference type="PANTHER" id="PTHR30290">
    <property type="entry name" value="PERIPLASMIC BINDING COMPONENT OF ABC TRANSPORTER"/>
    <property type="match status" value="1"/>
</dbReference>
<dbReference type="InterPro" id="IPR000914">
    <property type="entry name" value="SBP_5_dom"/>
</dbReference>
<organism evidence="7 8">
    <name type="scientific">Streptomyces iconiensis</name>
    <dbReference type="NCBI Taxonomy" id="1384038"/>
    <lineage>
        <taxon>Bacteria</taxon>
        <taxon>Bacillati</taxon>
        <taxon>Actinomycetota</taxon>
        <taxon>Actinomycetes</taxon>
        <taxon>Kitasatosporales</taxon>
        <taxon>Streptomycetaceae</taxon>
        <taxon>Streptomyces</taxon>
    </lineage>
</organism>
<dbReference type="PROSITE" id="PS51257">
    <property type="entry name" value="PROKAR_LIPOPROTEIN"/>
    <property type="match status" value="1"/>
</dbReference>
<evidence type="ECO:0000256" key="2">
    <source>
        <dbReference type="ARBA" id="ARBA00022448"/>
    </source>
</evidence>
<dbReference type="InterPro" id="IPR039424">
    <property type="entry name" value="SBP_5"/>
</dbReference>
<accession>A0ABT7A816</accession>
<name>A0ABT7A816_9ACTN</name>
<protein>
    <submittedName>
        <fullName evidence="7">ABC transporter substrate-binding protein</fullName>
    </submittedName>
</protein>
<evidence type="ECO:0000256" key="3">
    <source>
        <dbReference type="ARBA" id="ARBA00022729"/>
    </source>
</evidence>
<feature type="signal peptide" evidence="5">
    <location>
        <begin position="1"/>
        <end position="22"/>
    </location>
</feature>
<dbReference type="EMBL" id="JANCPR020000058">
    <property type="protein sequence ID" value="MDJ1137477.1"/>
    <property type="molecule type" value="Genomic_DNA"/>
</dbReference>
<dbReference type="PIRSF" id="PIRSF002741">
    <property type="entry name" value="MppA"/>
    <property type="match status" value="1"/>
</dbReference>
<dbReference type="Gene3D" id="3.10.105.10">
    <property type="entry name" value="Dipeptide-binding Protein, Domain 3"/>
    <property type="match status" value="1"/>
</dbReference>
<evidence type="ECO:0000256" key="5">
    <source>
        <dbReference type="SAM" id="SignalP"/>
    </source>
</evidence>
<comment type="similarity">
    <text evidence="1">Belongs to the bacterial solute-binding protein 5 family.</text>
</comment>
<reference evidence="7 8" key="1">
    <citation type="submission" date="2023-05" db="EMBL/GenBank/DDBJ databases">
        <title>Streptantibioticus silvisoli sp. nov., acidotolerant actinomycetes 1 from pine litter.</title>
        <authorList>
            <person name="Swiecimska M."/>
            <person name="Golinska P."/>
            <person name="Sangal V."/>
            <person name="Wachnowicz B."/>
            <person name="Goodfellow M."/>
        </authorList>
    </citation>
    <scope>NUCLEOTIDE SEQUENCE [LARGE SCALE GENOMIC DNA]</scope>
    <source>
        <strain evidence="7 8">DSM 42109</strain>
    </source>
</reference>
<dbReference type="Pfam" id="PF00496">
    <property type="entry name" value="SBP_bac_5"/>
    <property type="match status" value="1"/>
</dbReference>
<dbReference type="PANTHER" id="PTHR30290:SF9">
    <property type="entry name" value="OLIGOPEPTIDE-BINDING PROTEIN APPA"/>
    <property type="match status" value="1"/>
</dbReference>
<proteinExistence type="inferred from homology"/>